<sequence length="417" mass="42786">MLDRAIPTGCGCDEAGAAMMPLDRAVALARSLARPLGRMQRVPMARAMGRIAAEDIHAPGAMPAFDTSAMDGFALRSGDLDGVPDLPVAGTVAAGQGAGVLPPGQAVRIFTGAPVPQGADAVVMVERCGDRGDRVTLHHRPAPGENIRMRGSDQPPGARLLCRGQRIAAHHVGLLAGHGVARVAVTARPRVGVLSTGDELSPGAATRIGDANGPMLQALASEAGAQVTDLGVLPDDRDAMRDALVRAGQRFDLILTSGAVSMGGRDHLRPALEAAGGTVHGWRVAIKPGKPVLLATLGRAVLTGLPGNPFAALAGFHLFAAPQIADLSGAEAPAFAPVPARAGFDWTRKPGRAEVFPVRLTGYDAEGCAVLERLGQGVSATLWPVAAADGLALVPAGTDRLRPGDALTWRPFRGGRA</sequence>
<dbReference type="Gene3D" id="2.40.340.10">
    <property type="entry name" value="MoeA, C-terminal, domain IV"/>
    <property type="match status" value="1"/>
</dbReference>
<dbReference type="Pfam" id="PF03454">
    <property type="entry name" value="MoeA_C"/>
    <property type="match status" value="1"/>
</dbReference>
<dbReference type="PROSITE" id="PS01079">
    <property type="entry name" value="MOCF_BIOSYNTHESIS_2"/>
    <property type="match status" value="1"/>
</dbReference>
<keyword evidence="4 6" id="KW-0501">Molybdenum cofactor biosynthesis</keyword>
<dbReference type="InterPro" id="IPR005110">
    <property type="entry name" value="MoeA_linker/N"/>
</dbReference>
<keyword evidence="6" id="KW-0460">Magnesium</keyword>
<dbReference type="SMART" id="SM00852">
    <property type="entry name" value="MoCF_biosynth"/>
    <property type="match status" value="1"/>
</dbReference>
<dbReference type="UniPathway" id="UPA00344"/>
<comment type="function">
    <text evidence="1 6">Catalyzes the insertion of molybdate into adenylated molybdopterin with the concomitant release of AMP.</text>
</comment>
<dbReference type="GO" id="GO:0006777">
    <property type="term" value="P:Mo-molybdopterin cofactor biosynthetic process"/>
    <property type="evidence" value="ECO:0007669"/>
    <property type="project" value="UniProtKB-UniRule"/>
</dbReference>
<keyword evidence="6 8" id="KW-0808">Transferase</keyword>
<evidence type="ECO:0000313" key="8">
    <source>
        <dbReference type="EMBL" id="CTQ34763.1"/>
    </source>
</evidence>
<comment type="pathway">
    <text evidence="2 6">Cofactor biosynthesis; molybdopterin biosynthesis.</text>
</comment>
<dbReference type="InterPro" id="IPR005111">
    <property type="entry name" value="MoeA_C_domain_IV"/>
</dbReference>
<dbReference type="OrthoDB" id="9804758at2"/>
<dbReference type="Gene3D" id="3.40.980.10">
    <property type="entry name" value="MoaB/Mog-like domain"/>
    <property type="match status" value="1"/>
</dbReference>
<dbReference type="EC" id="2.10.1.1" evidence="6"/>
<evidence type="ECO:0000256" key="4">
    <source>
        <dbReference type="ARBA" id="ARBA00023150"/>
    </source>
</evidence>
<protein>
    <recommendedName>
        <fullName evidence="6">Molybdopterin molybdenumtransferase</fullName>
        <ecNumber evidence="6">2.10.1.1</ecNumber>
    </recommendedName>
</protein>
<evidence type="ECO:0000256" key="2">
    <source>
        <dbReference type="ARBA" id="ARBA00005046"/>
    </source>
</evidence>
<dbReference type="GO" id="GO:0061599">
    <property type="term" value="F:molybdopterin molybdotransferase activity"/>
    <property type="evidence" value="ECO:0007669"/>
    <property type="project" value="UniProtKB-UniRule"/>
</dbReference>
<dbReference type="SUPFAM" id="SSF63867">
    <property type="entry name" value="MoeA C-terminal domain-like"/>
    <property type="match status" value="1"/>
</dbReference>
<dbReference type="RefSeq" id="WP_082430098.1">
    <property type="nucleotide sequence ID" value="NZ_CXPG01000025.1"/>
</dbReference>
<dbReference type="InterPro" id="IPR008284">
    <property type="entry name" value="MoCF_biosynth_CS"/>
</dbReference>
<evidence type="ECO:0000259" key="7">
    <source>
        <dbReference type="SMART" id="SM00852"/>
    </source>
</evidence>
<dbReference type="Pfam" id="PF03453">
    <property type="entry name" value="MoeA_N"/>
    <property type="match status" value="1"/>
</dbReference>
<keyword evidence="6" id="KW-0479">Metal-binding</keyword>
<dbReference type="EMBL" id="CXPG01000025">
    <property type="protein sequence ID" value="CTQ34763.1"/>
    <property type="molecule type" value="Genomic_DNA"/>
</dbReference>
<evidence type="ECO:0000256" key="3">
    <source>
        <dbReference type="ARBA" id="ARBA00010763"/>
    </source>
</evidence>
<dbReference type="NCBIfam" id="NF045515">
    <property type="entry name" value="Glp_gephyrin"/>
    <property type="match status" value="1"/>
</dbReference>
<dbReference type="PANTHER" id="PTHR10192:SF5">
    <property type="entry name" value="GEPHYRIN"/>
    <property type="match status" value="1"/>
</dbReference>
<dbReference type="AlphaFoldDB" id="A0A0M6XWT4"/>
<accession>A0A0M6XWT4</accession>
<comment type="similarity">
    <text evidence="3 6">Belongs to the MoeA family.</text>
</comment>
<dbReference type="SUPFAM" id="SSF53218">
    <property type="entry name" value="Molybdenum cofactor biosynthesis proteins"/>
    <property type="match status" value="1"/>
</dbReference>
<dbReference type="CDD" id="cd00887">
    <property type="entry name" value="MoeA"/>
    <property type="match status" value="1"/>
</dbReference>
<evidence type="ECO:0000256" key="5">
    <source>
        <dbReference type="ARBA" id="ARBA00047317"/>
    </source>
</evidence>
<dbReference type="InterPro" id="IPR036425">
    <property type="entry name" value="MoaB/Mog-like_dom_sf"/>
</dbReference>
<dbReference type="InterPro" id="IPR038987">
    <property type="entry name" value="MoeA-like"/>
</dbReference>
<evidence type="ECO:0000256" key="1">
    <source>
        <dbReference type="ARBA" id="ARBA00002901"/>
    </source>
</evidence>
<evidence type="ECO:0000256" key="6">
    <source>
        <dbReference type="RuleBase" id="RU365090"/>
    </source>
</evidence>
<dbReference type="InterPro" id="IPR036688">
    <property type="entry name" value="MoeA_C_domain_IV_sf"/>
</dbReference>
<keyword evidence="9" id="KW-1185">Reference proteome</keyword>
<gene>
    <name evidence="8" type="primary">moeA_3</name>
    <name evidence="8" type="ORF">JAN5088_03559</name>
</gene>
<dbReference type="Pfam" id="PF00994">
    <property type="entry name" value="MoCF_biosynth"/>
    <property type="match status" value="1"/>
</dbReference>
<dbReference type="STRING" id="282197.SAMN04488517_11178"/>
<reference evidence="8 9" key="1">
    <citation type="submission" date="2015-07" db="EMBL/GenBank/DDBJ databases">
        <authorList>
            <person name="Noorani M."/>
        </authorList>
    </citation>
    <scope>NUCLEOTIDE SEQUENCE [LARGE SCALE GENOMIC DNA]</scope>
    <source>
        <strain evidence="8 9">CECT 5088</strain>
    </source>
</reference>
<evidence type="ECO:0000313" key="9">
    <source>
        <dbReference type="Proteomes" id="UP000048908"/>
    </source>
</evidence>
<dbReference type="Proteomes" id="UP000048908">
    <property type="component" value="Unassembled WGS sequence"/>
</dbReference>
<dbReference type="Gene3D" id="3.90.105.10">
    <property type="entry name" value="Molybdopterin biosynthesis moea protein, domain 2"/>
    <property type="match status" value="1"/>
</dbReference>
<dbReference type="GO" id="GO:0046872">
    <property type="term" value="F:metal ion binding"/>
    <property type="evidence" value="ECO:0007669"/>
    <property type="project" value="UniProtKB-UniRule"/>
</dbReference>
<comment type="catalytic activity">
    <reaction evidence="5">
        <text>adenylyl-molybdopterin + molybdate = Mo-molybdopterin + AMP + H(+)</text>
        <dbReference type="Rhea" id="RHEA:35047"/>
        <dbReference type="ChEBI" id="CHEBI:15378"/>
        <dbReference type="ChEBI" id="CHEBI:36264"/>
        <dbReference type="ChEBI" id="CHEBI:62727"/>
        <dbReference type="ChEBI" id="CHEBI:71302"/>
        <dbReference type="ChEBI" id="CHEBI:456215"/>
        <dbReference type="EC" id="2.10.1.1"/>
    </reaction>
</comment>
<organism evidence="8 9">
    <name type="scientific">Jannaschia rubra</name>
    <dbReference type="NCBI Taxonomy" id="282197"/>
    <lineage>
        <taxon>Bacteria</taxon>
        <taxon>Pseudomonadati</taxon>
        <taxon>Pseudomonadota</taxon>
        <taxon>Alphaproteobacteria</taxon>
        <taxon>Rhodobacterales</taxon>
        <taxon>Roseobacteraceae</taxon>
        <taxon>Jannaschia</taxon>
    </lineage>
</organism>
<dbReference type="SUPFAM" id="SSF63882">
    <property type="entry name" value="MoeA N-terminal region -like"/>
    <property type="match status" value="1"/>
</dbReference>
<dbReference type="InterPro" id="IPR001453">
    <property type="entry name" value="MoaB/Mog_dom"/>
</dbReference>
<dbReference type="InterPro" id="IPR036135">
    <property type="entry name" value="MoeA_linker/N_sf"/>
</dbReference>
<name>A0A0M6XWT4_9RHOB</name>
<proteinExistence type="inferred from homology"/>
<dbReference type="GO" id="GO:0005829">
    <property type="term" value="C:cytosol"/>
    <property type="evidence" value="ECO:0007669"/>
    <property type="project" value="TreeGrafter"/>
</dbReference>
<feature type="domain" description="MoaB/Mog" evidence="7">
    <location>
        <begin position="192"/>
        <end position="326"/>
    </location>
</feature>
<keyword evidence="6" id="KW-0500">Molybdenum</keyword>
<dbReference type="PANTHER" id="PTHR10192">
    <property type="entry name" value="MOLYBDOPTERIN BIOSYNTHESIS PROTEIN"/>
    <property type="match status" value="1"/>
</dbReference>
<dbReference type="Gene3D" id="2.170.190.11">
    <property type="entry name" value="Molybdopterin biosynthesis moea protein, domain 3"/>
    <property type="match status" value="1"/>
</dbReference>
<comment type="cofactor">
    <cofactor evidence="6">
        <name>Mg(2+)</name>
        <dbReference type="ChEBI" id="CHEBI:18420"/>
    </cofactor>
</comment>
<dbReference type="NCBIfam" id="TIGR00177">
    <property type="entry name" value="molyb_syn"/>
    <property type="match status" value="1"/>
</dbReference>